<evidence type="ECO:0000256" key="3">
    <source>
        <dbReference type="ARBA" id="ARBA00023027"/>
    </source>
</evidence>
<evidence type="ECO:0000313" key="5">
    <source>
        <dbReference type="Proteomes" id="UP001171916"/>
    </source>
</evidence>
<dbReference type="Pfam" id="PF04166">
    <property type="entry name" value="PdxA"/>
    <property type="match status" value="1"/>
</dbReference>
<keyword evidence="5" id="KW-1185">Reference proteome</keyword>
<reference evidence="4" key="1">
    <citation type="submission" date="2023-06" db="EMBL/GenBank/DDBJ databases">
        <title>Robiginitalea aurantiacus sp. nov. and Algoriphagus sediminis sp. nov., isolated from coastal sediment.</title>
        <authorList>
            <person name="Zhou Z.Y."/>
            <person name="An J."/>
            <person name="Jia Y.W."/>
            <person name="Du Z.J."/>
        </authorList>
    </citation>
    <scope>NUCLEOTIDE SEQUENCE</scope>
    <source>
        <strain evidence="4">C2-7</strain>
    </source>
</reference>
<evidence type="ECO:0000256" key="2">
    <source>
        <dbReference type="ARBA" id="ARBA00023002"/>
    </source>
</evidence>
<gene>
    <name evidence="4" type="primary">pdxA</name>
    <name evidence="4" type="ORF">QVH07_05100</name>
</gene>
<proteinExistence type="predicted"/>
<dbReference type="PANTHER" id="PTHR30004">
    <property type="entry name" value="4-HYDROXYTHREONINE-4-PHOSPHATE DEHYDROGENASE"/>
    <property type="match status" value="1"/>
</dbReference>
<sequence length="341" mass="37280">MNLKDNKPKIGISIGDCNGVGPEVIMKSLMDARMTRSFTPVIYGHGKILSYYRKALSLEDFNFHQTRDLNSLQWKKVNVINVSEDCPELNPGTETELAGQFALKAFEAGIKDLQQGNIDALVTAPVSKNNINTPEAPFLGHTEHIARAVGAKKSLMMMVSESQRVGLVTAHMPLAQVASSISKELIKEKCEIMLSSLEKDFGINKPKIAVLGLNPHAGEEGILGNEEIEIIKPAINELKDKGHYVFGPYAADGFYGMMQQNRFDGVMAMYHDQGLIPFKAMNFGQGVNYTAGLPVVRTSPDHGTAFGIAGKNLADPGSMRSALFLAFDIVKTQSQESEYVE</sequence>
<name>A0ABT7YAF4_9BACT</name>
<keyword evidence="1" id="KW-0479">Metal-binding</keyword>
<keyword evidence="3" id="KW-0520">NAD</keyword>
<evidence type="ECO:0000256" key="1">
    <source>
        <dbReference type="ARBA" id="ARBA00022723"/>
    </source>
</evidence>
<dbReference type="EMBL" id="JAUEPH010000002">
    <property type="protein sequence ID" value="MDN3203510.1"/>
    <property type="molecule type" value="Genomic_DNA"/>
</dbReference>
<dbReference type="RefSeq" id="WP_289999071.1">
    <property type="nucleotide sequence ID" value="NZ_JAUEPH010000002.1"/>
</dbReference>
<accession>A0ABT7YAF4</accession>
<organism evidence="4 5">
    <name type="scientific">Algoriphagus sediminis</name>
    <dbReference type="NCBI Taxonomy" id="3057113"/>
    <lineage>
        <taxon>Bacteria</taxon>
        <taxon>Pseudomonadati</taxon>
        <taxon>Bacteroidota</taxon>
        <taxon>Cytophagia</taxon>
        <taxon>Cytophagales</taxon>
        <taxon>Cyclobacteriaceae</taxon>
        <taxon>Algoriphagus</taxon>
    </lineage>
</organism>
<protein>
    <submittedName>
        <fullName evidence="4">4-hydroxythreonine-4-phosphate dehydrogenase PdxA</fullName>
        <ecNumber evidence="4">1.1.1.262</ecNumber>
    </submittedName>
</protein>
<dbReference type="Gene3D" id="3.40.718.10">
    <property type="entry name" value="Isopropylmalate Dehydrogenase"/>
    <property type="match status" value="1"/>
</dbReference>
<dbReference type="NCBIfam" id="TIGR00557">
    <property type="entry name" value="pdxA"/>
    <property type="match status" value="1"/>
</dbReference>
<dbReference type="Proteomes" id="UP001171916">
    <property type="component" value="Unassembled WGS sequence"/>
</dbReference>
<comment type="caution">
    <text evidence="4">The sequence shown here is derived from an EMBL/GenBank/DDBJ whole genome shotgun (WGS) entry which is preliminary data.</text>
</comment>
<dbReference type="InterPro" id="IPR005255">
    <property type="entry name" value="PdxA_fam"/>
</dbReference>
<dbReference type="PANTHER" id="PTHR30004:SF6">
    <property type="entry name" value="D-THREONATE 4-PHOSPHATE DEHYDROGENASE"/>
    <property type="match status" value="1"/>
</dbReference>
<keyword evidence="2 4" id="KW-0560">Oxidoreductase</keyword>
<dbReference type="SUPFAM" id="SSF53659">
    <property type="entry name" value="Isocitrate/Isopropylmalate dehydrogenase-like"/>
    <property type="match status" value="1"/>
</dbReference>
<dbReference type="GO" id="GO:0050570">
    <property type="term" value="F:4-hydroxythreonine-4-phosphate dehydrogenase activity"/>
    <property type="evidence" value="ECO:0007669"/>
    <property type="project" value="UniProtKB-EC"/>
</dbReference>
<dbReference type="EC" id="1.1.1.262" evidence="4"/>
<evidence type="ECO:0000313" key="4">
    <source>
        <dbReference type="EMBL" id="MDN3203510.1"/>
    </source>
</evidence>